<accession>A0ABR5XZC4</accession>
<evidence type="ECO:0000313" key="2">
    <source>
        <dbReference type="Proteomes" id="UP000076167"/>
    </source>
</evidence>
<evidence type="ECO:0008006" key="3">
    <source>
        <dbReference type="Google" id="ProtNLM"/>
    </source>
</evidence>
<dbReference type="EMBL" id="LPXL01000041">
    <property type="protein sequence ID" value="KZD00873.1"/>
    <property type="molecule type" value="Genomic_DNA"/>
</dbReference>
<name>A0ABR5XZC4_9PROT</name>
<dbReference type="Proteomes" id="UP000076167">
    <property type="component" value="Unassembled WGS sequence"/>
</dbReference>
<dbReference type="RefSeq" id="WP_063095920.1">
    <property type="nucleotide sequence ID" value="NZ_LPXL01000041.1"/>
</dbReference>
<proteinExistence type="predicted"/>
<comment type="caution">
    <text evidence="1">The sequence shown here is derived from an EMBL/GenBank/DDBJ whole genome shotgun (WGS) entry which is preliminary data.</text>
</comment>
<protein>
    <recommendedName>
        <fullName evidence="3">DUF2971 domain-containing protein</fullName>
    </recommendedName>
</protein>
<reference evidence="1 2" key="1">
    <citation type="submission" date="2015-12" db="EMBL/GenBank/DDBJ databases">
        <title>Genome sequence of Thalassospira xiamenensis MCCC 1A03005.</title>
        <authorList>
            <person name="Lu L."/>
            <person name="Lai Q."/>
            <person name="Shao Z."/>
            <person name="Qian P."/>
        </authorList>
    </citation>
    <scope>NUCLEOTIDE SEQUENCE [LARGE SCALE GENOMIC DNA]</scope>
    <source>
        <strain evidence="1 2">MCCC 1A03005</strain>
    </source>
</reference>
<evidence type="ECO:0000313" key="1">
    <source>
        <dbReference type="EMBL" id="KZD00873.1"/>
    </source>
</evidence>
<sequence>MENKLYHYTSFETFCKIIASQKIRFNSLSNVDDAEEGHLNDFPSQAPYTFVSCWTKAHDEKVALWRMYAPDEFSVRIGVDERIINPKYTRLGFLDNEYTKYLIAPLNIDGSIKSILRDVEYVDDPSISMVRNIYGLYTPEYIDRYALTKRKEWAFQSETRYVLQAIPNIAKYPEFKNKQKISFNDAFFKRLECEPHLFFREWIINDFGIDIENLDIPFNMNYMKYADILLGPSTTISHENILTKFVKSHIPEYCGCIHRSKIHQRVK</sequence>
<gene>
    <name evidence="1" type="ORF">AUP40_21365</name>
</gene>
<keyword evidence="2" id="KW-1185">Reference proteome</keyword>
<organism evidence="1 2">
    <name type="scientific">Thalassospira xiamenensis</name>
    <dbReference type="NCBI Taxonomy" id="220697"/>
    <lineage>
        <taxon>Bacteria</taxon>
        <taxon>Pseudomonadati</taxon>
        <taxon>Pseudomonadota</taxon>
        <taxon>Alphaproteobacteria</taxon>
        <taxon>Rhodospirillales</taxon>
        <taxon>Thalassospiraceae</taxon>
        <taxon>Thalassospira</taxon>
    </lineage>
</organism>